<keyword evidence="3" id="KW-1185">Reference proteome</keyword>
<dbReference type="PANTHER" id="PTHR33698">
    <property type="entry name" value="NUCLEAR TRANSPORT FACTOR 2 (NTF2)-LIKE PROTEIN"/>
    <property type="match status" value="1"/>
</dbReference>
<comment type="caution">
    <text evidence="2">The sequence shown here is derived from an EMBL/GenBank/DDBJ whole genome shotgun (WGS) entry which is preliminary data.</text>
</comment>
<organism evidence="2 3">
    <name type="scientific">Dioscorea zingiberensis</name>
    <dbReference type="NCBI Taxonomy" id="325984"/>
    <lineage>
        <taxon>Eukaryota</taxon>
        <taxon>Viridiplantae</taxon>
        <taxon>Streptophyta</taxon>
        <taxon>Embryophyta</taxon>
        <taxon>Tracheophyta</taxon>
        <taxon>Spermatophyta</taxon>
        <taxon>Magnoliopsida</taxon>
        <taxon>Liliopsida</taxon>
        <taxon>Dioscoreales</taxon>
        <taxon>Dioscoreaceae</taxon>
        <taxon>Dioscorea</taxon>
    </lineage>
</organism>
<dbReference type="AlphaFoldDB" id="A0A9D5HE61"/>
<dbReference type="EMBL" id="JAGGNH010000005">
    <property type="protein sequence ID" value="KAJ0972887.1"/>
    <property type="molecule type" value="Genomic_DNA"/>
</dbReference>
<name>A0A9D5HE61_9LILI</name>
<gene>
    <name evidence="2" type="ORF">J5N97_020846</name>
</gene>
<dbReference type="PANTHER" id="PTHR33698:SF3">
    <property type="entry name" value="OS09G0266000 PROTEIN"/>
    <property type="match status" value="1"/>
</dbReference>
<dbReference type="CDD" id="cd00531">
    <property type="entry name" value="NTF2_like"/>
    <property type="match status" value="1"/>
</dbReference>
<dbReference type="SUPFAM" id="SSF54427">
    <property type="entry name" value="NTF2-like"/>
    <property type="match status" value="1"/>
</dbReference>
<dbReference type="OrthoDB" id="201750at2759"/>
<dbReference type="Pfam" id="PF12680">
    <property type="entry name" value="SnoaL_2"/>
    <property type="match status" value="1"/>
</dbReference>
<accession>A0A9D5HE61</accession>
<evidence type="ECO:0000313" key="2">
    <source>
        <dbReference type="EMBL" id="KAJ0972887.1"/>
    </source>
</evidence>
<proteinExistence type="predicted"/>
<dbReference type="InterPro" id="IPR032710">
    <property type="entry name" value="NTF2-like_dom_sf"/>
</dbReference>
<reference evidence="2" key="1">
    <citation type="submission" date="2021-03" db="EMBL/GenBank/DDBJ databases">
        <authorList>
            <person name="Li Z."/>
            <person name="Yang C."/>
        </authorList>
    </citation>
    <scope>NUCLEOTIDE SEQUENCE</scope>
    <source>
        <strain evidence="2">Dzin_1.0</strain>
        <tissue evidence="2">Leaf</tissue>
    </source>
</reference>
<dbReference type="InterPro" id="IPR037401">
    <property type="entry name" value="SnoaL-like"/>
</dbReference>
<sequence length="224" mass="25335">MWNSSSLQFSAHFRIPKTLNPGKTLAWVRGEGASLISRRFLFRDSNRCGTLWRRTEVLGSRVAARSQVSEVTPSRISSGSDVVRDFYNGINSRDLASVELLIGEDCVYEDLVFAQPFVGRKAILEFFKKFTESMSQDLQFVVDDISNEDSSAVGVAWHLEWRGKPFPFSKGCSFYRLDVLGGRRQIVYGRDCVEPATKPGEMALVLIRGVTWILQQFPQLADRL</sequence>
<feature type="domain" description="SnoaL-like" evidence="1">
    <location>
        <begin position="83"/>
        <end position="178"/>
    </location>
</feature>
<evidence type="ECO:0000313" key="3">
    <source>
        <dbReference type="Proteomes" id="UP001085076"/>
    </source>
</evidence>
<dbReference type="Gene3D" id="3.10.450.50">
    <property type="match status" value="1"/>
</dbReference>
<protein>
    <recommendedName>
        <fullName evidence="1">SnoaL-like domain-containing protein</fullName>
    </recommendedName>
</protein>
<dbReference type="Proteomes" id="UP001085076">
    <property type="component" value="Miscellaneous, Linkage group lg05"/>
</dbReference>
<reference evidence="2" key="2">
    <citation type="journal article" date="2022" name="Hortic Res">
        <title>The genome of Dioscorea zingiberensis sheds light on the biosynthesis, origin and evolution of the medicinally important diosgenin saponins.</title>
        <authorList>
            <person name="Li Y."/>
            <person name="Tan C."/>
            <person name="Li Z."/>
            <person name="Guo J."/>
            <person name="Li S."/>
            <person name="Chen X."/>
            <person name="Wang C."/>
            <person name="Dai X."/>
            <person name="Yang H."/>
            <person name="Song W."/>
            <person name="Hou L."/>
            <person name="Xu J."/>
            <person name="Tong Z."/>
            <person name="Xu A."/>
            <person name="Yuan X."/>
            <person name="Wang W."/>
            <person name="Yang Q."/>
            <person name="Chen L."/>
            <person name="Sun Z."/>
            <person name="Wang K."/>
            <person name="Pan B."/>
            <person name="Chen J."/>
            <person name="Bao Y."/>
            <person name="Liu F."/>
            <person name="Qi X."/>
            <person name="Gang D.R."/>
            <person name="Wen J."/>
            <person name="Li J."/>
        </authorList>
    </citation>
    <scope>NUCLEOTIDE SEQUENCE</scope>
    <source>
        <strain evidence="2">Dzin_1.0</strain>
    </source>
</reference>
<evidence type="ECO:0000259" key="1">
    <source>
        <dbReference type="Pfam" id="PF12680"/>
    </source>
</evidence>